<sequence length="171" mass="19612">MRKQFQECRFYPLSKVVSGMLDPILRKRAGLNMVLIEHWPQIVGSDISEHTVPFKIIWEHHTGRDGVFRPATLIVVSEGFAALKLMHETDELIQRVNSFFGYAAIGRIKVEQKRASISVGPQKAQKLESPLDKKDKERVEKMLEDIEDTSLRQLLYELGCCIFAEKNNKVS</sequence>
<dbReference type="OrthoDB" id="7160947at2"/>
<dbReference type="PIRSF" id="PIRSF032064">
    <property type="entry name" value="UCP032064"/>
    <property type="match status" value="1"/>
</dbReference>
<evidence type="ECO:0000313" key="2">
    <source>
        <dbReference type="Proteomes" id="UP000011729"/>
    </source>
</evidence>
<name>M1NSD4_BARAA</name>
<dbReference type="PATRIC" id="fig|1094489.3.peg.465"/>
<dbReference type="HOGENOM" id="CLU_104595_1_1_5"/>
<dbReference type="InterPro" id="IPR007922">
    <property type="entry name" value="DciA-like"/>
</dbReference>
<dbReference type="eggNOG" id="COG5389">
    <property type="taxonomic scope" value="Bacteria"/>
</dbReference>
<keyword evidence="2" id="KW-1185">Reference proteome</keyword>
<evidence type="ECO:0008006" key="3">
    <source>
        <dbReference type="Google" id="ProtNLM"/>
    </source>
</evidence>
<gene>
    <name evidence="1" type="ordered locus">BAnh1_03760</name>
</gene>
<reference evidence="1 2" key="1">
    <citation type="journal article" date="2013" name="PLoS Genet.">
        <title>A gene transfer agent and a dynamic repertoire of secretion systems hold the keys to the explosive radiation of the emerging pathogen Bartonella.</title>
        <authorList>
            <person name="Guy L."/>
            <person name="Nystedt B."/>
            <person name="Toft C."/>
            <person name="Zaremba-Niedzwiedzka K."/>
            <person name="Berglund E.C."/>
            <person name="Granberg F."/>
            <person name="Naslund K."/>
            <person name="Eriksson A.S."/>
            <person name="Andersson S.G."/>
        </authorList>
    </citation>
    <scope>NUCLEOTIDE SEQUENCE [LARGE SCALE GENOMIC DNA]</scope>
    <source>
        <strain evidence="1 2">Aust/NH1</strain>
    </source>
</reference>
<dbReference type="InterPro" id="IPR010593">
    <property type="entry name" value="DUF1159"/>
</dbReference>
<accession>M1NSD4</accession>
<evidence type="ECO:0000313" key="1">
    <source>
        <dbReference type="EMBL" id="AGF74258.1"/>
    </source>
</evidence>
<dbReference type="Proteomes" id="UP000011729">
    <property type="component" value="Chromosome"/>
</dbReference>
<dbReference type="STRING" id="1094489.BAnh1_03760"/>
<dbReference type="AlphaFoldDB" id="M1NSD4"/>
<dbReference type="EMBL" id="CP003123">
    <property type="protein sequence ID" value="AGF74258.1"/>
    <property type="molecule type" value="Genomic_DNA"/>
</dbReference>
<dbReference type="Pfam" id="PF05258">
    <property type="entry name" value="DciA"/>
    <property type="match status" value="1"/>
</dbReference>
<protein>
    <recommendedName>
        <fullName evidence="3">DUF721 domain-containing protein</fullName>
    </recommendedName>
</protein>
<organism evidence="1 2">
    <name type="scientific">Bartonella australis (strain Aust/NH1)</name>
    <dbReference type="NCBI Taxonomy" id="1094489"/>
    <lineage>
        <taxon>Bacteria</taxon>
        <taxon>Pseudomonadati</taxon>
        <taxon>Pseudomonadota</taxon>
        <taxon>Alphaproteobacteria</taxon>
        <taxon>Hyphomicrobiales</taxon>
        <taxon>Bartonellaceae</taxon>
        <taxon>Bartonella</taxon>
    </lineage>
</organism>
<dbReference type="KEGG" id="baus:BAnh1_03760"/>
<dbReference type="RefSeq" id="WP_015397766.1">
    <property type="nucleotide sequence ID" value="NC_020300.1"/>
</dbReference>
<proteinExistence type="predicted"/>